<dbReference type="OMA" id="CTIRNNG"/>
<feature type="domain" description="Alpha-carbonic anhydrase" evidence="5">
    <location>
        <begin position="10"/>
        <end position="184"/>
    </location>
</feature>
<dbReference type="InterPro" id="IPR001148">
    <property type="entry name" value="CA_dom"/>
</dbReference>
<protein>
    <recommendedName>
        <fullName evidence="4">Carbonic anhydrase</fullName>
        <ecNumber evidence="4">4.2.1.1</ecNumber>
    </recommendedName>
</protein>
<reference evidence="6" key="1">
    <citation type="submission" date="2025-08" db="UniProtKB">
        <authorList>
            <consortium name="Ensembl"/>
        </authorList>
    </citation>
    <scope>IDENTIFICATION</scope>
</reference>
<keyword evidence="7" id="KW-1185">Reference proteome</keyword>
<keyword evidence="4" id="KW-0732">Signal</keyword>
<dbReference type="GeneTree" id="ENSGT00940000161646"/>
<keyword evidence="4" id="KW-0456">Lyase</keyword>
<dbReference type="PANTHER" id="PTHR18952">
    <property type="entry name" value="CARBONIC ANHYDRASE"/>
    <property type="match status" value="1"/>
</dbReference>
<evidence type="ECO:0000256" key="1">
    <source>
        <dbReference type="ARBA" id="ARBA00010718"/>
    </source>
</evidence>
<dbReference type="PANTHER" id="PTHR18952:SF18">
    <property type="entry name" value="CARBONIC ANHYDRASE 9"/>
    <property type="match status" value="1"/>
</dbReference>
<evidence type="ECO:0000256" key="3">
    <source>
        <dbReference type="ARBA" id="ARBA00022833"/>
    </source>
</evidence>
<dbReference type="InterPro" id="IPR036398">
    <property type="entry name" value="CA_dom_sf"/>
</dbReference>
<comment type="similarity">
    <text evidence="1 4">Belongs to the alpha-carbonic anhydrase family.</text>
</comment>
<evidence type="ECO:0000256" key="4">
    <source>
        <dbReference type="RuleBase" id="RU367011"/>
    </source>
</evidence>
<sequence length="184" mass="20311">MGTLQCPRTAVLLIPALLLCAGMRDWALDFQPCDGQMQSPINIDPKTTTFSPELQPIMLSGYDLPPSESLKLKKNGHTIMLSLPENLTMTGGYAQEYRAAQLHLHWGSRGEPGSEHTVNGHRFAGEIHVVYYNSRFDNIKEAMSEPGGLAVLAAFLEAGPEENVPYQHILEHLEEVQEEGKALS</sequence>
<comment type="function">
    <text evidence="4">Reversible hydration of carbon dioxide.</text>
</comment>
<accession>A0A8D0HPJ2</accession>
<dbReference type="Ensembl" id="ENSSPUT00000023720.1">
    <property type="protein sequence ID" value="ENSSPUP00000022257.1"/>
    <property type="gene ID" value="ENSSPUG00000017092.1"/>
</dbReference>
<name>A0A8D0HPJ2_SPHPU</name>
<evidence type="ECO:0000259" key="5">
    <source>
        <dbReference type="PROSITE" id="PS51144"/>
    </source>
</evidence>
<dbReference type="Gene3D" id="3.10.200.10">
    <property type="entry name" value="Alpha carbonic anhydrase"/>
    <property type="match status" value="1"/>
</dbReference>
<dbReference type="SUPFAM" id="SSF51069">
    <property type="entry name" value="Carbonic anhydrase"/>
    <property type="match status" value="1"/>
</dbReference>
<organism evidence="6 7">
    <name type="scientific">Sphenodon punctatus</name>
    <name type="common">Tuatara</name>
    <name type="synonym">Hatteria punctata</name>
    <dbReference type="NCBI Taxonomy" id="8508"/>
    <lineage>
        <taxon>Eukaryota</taxon>
        <taxon>Metazoa</taxon>
        <taxon>Chordata</taxon>
        <taxon>Craniata</taxon>
        <taxon>Vertebrata</taxon>
        <taxon>Euteleostomi</taxon>
        <taxon>Lepidosauria</taxon>
        <taxon>Sphenodontia</taxon>
        <taxon>Sphenodontidae</taxon>
        <taxon>Sphenodon</taxon>
    </lineage>
</organism>
<dbReference type="GO" id="GO:0005886">
    <property type="term" value="C:plasma membrane"/>
    <property type="evidence" value="ECO:0007669"/>
    <property type="project" value="TreeGrafter"/>
</dbReference>
<feature type="signal peptide" evidence="4">
    <location>
        <begin position="1"/>
        <end position="27"/>
    </location>
</feature>
<keyword evidence="3 4" id="KW-0862">Zinc</keyword>
<dbReference type="SMART" id="SM01057">
    <property type="entry name" value="Carb_anhydrase"/>
    <property type="match status" value="1"/>
</dbReference>
<dbReference type="GO" id="GO:0004089">
    <property type="term" value="F:carbonate dehydratase activity"/>
    <property type="evidence" value="ECO:0007669"/>
    <property type="project" value="UniProtKB-UniRule"/>
</dbReference>
<comment type="cofactor">
    <cofactor evidence="4">
        <name>Zn(2+)</name>
        <dbReference type="ChEBI" id="CHEBI:29105"/>
    </cofactor>
</comment>
<dbReference type="InterPro" id="IPR018338">
    <property type="entry name" value="Carbonic_anhydrase_a-class_CS"/>
</dbReference>
<feature type="chain" id="PRO_5034654128" description="Carbonic anhydrase" evidence="4">
    <location>
        <begin position="28"/>
        <end position="184"/>
    </location>
</feature>
<dbReference type="PROSITE" id="PS51144">
    <property type="entry name" value="ALPHA_CA_2"/>
    <property type="match status" value="1"/>
</dbReference>
<dbReference type="GO" id="GO:0008270">
    <property type="term" value="F:zinc ion binding"/>
    <property type="evidence" value="ECO:0007669"/>
    <property type="project" value="UniProtKB-UniRule"/>
</dbReference>
<dbReference type="Proteomes" id="UP000694392">
    <property type="component" value="Unplaced"/>
</dbReference>
<dbReference type="Pfam" id="PF00194">
    <property type="entry name" value="Carb_anhydrase"/>
    <property type="match status" value="1"/>
</dbReference>
<comment type="catalytic activity">
    <reaction evidence="4">
        <text>hydrogencarbonate + H(+) = CO2 + H2O</text>
        <dbReference type="Rhea" id="RHEA:10748"/>
        <dbReference type="ChEBI" id="CHEBI:15377"/>
        <dbReference type="ChEBI" id="CHEBI:15378"/>
        <dbReference type="ChEBI" id="CHEBI:16526"/>
        <dbReference type="ChEBI" id="CHEBI:17544"/>
        <dbReference type="EC" id="4.2.1.1"/>
    </reaction>
</comment>
<evidence type="ECO:0000313" key="7">
    <source>
        <dbReference type="Proteomes" id="UP000694392"/>
    </source>
</evidence>
<dbReference type="AlphaFoldDB" id="A0A8D0HPJ2"/>
<evidence type="ECO:0000313" key="6">
    <source>
        <dbReference type="Ensembl" id="ENSSPUP00000022257.1"/>
    </source>
</evidence>
<dbReference type="InterPro" id="IPR023561">
    <property type="entry name" value="Carbonic_anhydrase_a-class"/>
</dbReference>
<dbReference type="PROSITE" id="PS00162">
    <property type="entry name" value="ALPHA_CA_1"/>
    <property type="match status" value="1"/>
</dbReference>
<reference evidence="6" key="2">
    <citation type="submission" date="2025-09" db="UniProtKB">
        <authorList>
            <consortium name="Ensembl"/>
        </authorList>
    </citation>
    <scope>IDENTIFICATION</scope>
</reference>
<evidence type="ECO:0000256" key="2">
    <source>
        <dbReference type="ARBA" id="ARBA00022723"/>
    </source>
</evidence>
<proteinExistence type="inferred from homology"/>
<dbReference type="EC" id="4.2.1.1" evidence="4"/>
<keyword evidence="2 4" id="KW-0479">Metal-binding</keyword>